<feature type="transmembrane region" description="Helical" evidence="7">
    <location>
        <begin position="410"/>
        <end position="434"/>
    </location>
</feature>
<keyword evidence="3" id="KW-0813">Transport</keyword>
<gene>
    <name evidence="9" type="ORF">AXW67_32495</name>
</gene>
<feature type="transmembrane region" description="Helical" evidence="7">
    <location>
        <begin position="284"/>
        <end position="305"/>
    </location>
</feature>
<feature type="transmembrane region" description="Helical" evidence="7">
    <location>
        <begin position="112"/>
        <end position="131"/>
    </location>
</feature>
<dbReference type="Gene3D" id="1.20.1250.20">
    <property type="entry name" value="MFS general substrate transporter like domains"/>
    <property type="match status" value="1"/>
</dbReference>
<sequence>MTTMAADAEVHVDSGRGTIEDIAGRMERLPMCRHLWRLVVLISLGGFFELYDLFFTGYIAPGLTRSGLLATTTANFFGFQGIGAFVAVTFIGLFIGTFFLGFIPDKLGRRFVFTWALVIYTAATVIMAFQTTTEGLLLWRLLAGIGLGVEAITIDAYITELVSRRMRGRAFALNQTIMFLAQPAVALMAWWLVPQSPLGFDGWRWVICIAAFGAVIVWFIRRAVPESPFWLSQRGRIAEADEVLSAIEARVEKQIGSKLAAAKPMFIPRSSTTAALPDLWRTPYLPIVVTLIIFNICQAFGYYGFSSWAPTLLIEKGITITKSLEYSFVIAFAAPLAPLIAMSYADKVERKWIIVTTAFIIACAGYGFAEFVQPAAIIACGLAITFANTTLSFAYHAYQTEVFPARIRAQAAGIVYSASRVGAMFSGFIVAFVLRNSGVSGVFATITTAMVIVMLVIGIFGPRTRDRVAA</sequence>
<dbReference type="GO" id="GO:0016020">
    <property type="term" value="C:membrane"/>
    <property type="evidence" value="ECO:0007669"/>
    <property type="project" value="UniProtKB-SubCell"/>
</dbReference>
<dbReference type="EMBL" id="LSEF01000123">
    <property type="protein sequence ID" value="OAF06276.1"/>
    <property type="molecule type" value="Genomic_DNA"/>
</dbReference>
<dbReference type="InterPro" id="IPR005829">
    <property type="entry name" value="Sugar_transporter_CS"/>
</dbReference>
<dbReference type="CDD" id="cd17316">
    <property type="entry name" value="MFS_SV2_like"/>
    <property type="match status" value="1"/>
</dbReference>
<accession>A0A176YK75</accession>
<evidence type="ECO:0000256" key="7">
    <source>
        <dbReference type="SAM" id="Phobius"/>
    </source>
</evidence>
<organism evidence="9 10">
    <name type="scientific">Bradyrhizobium neotropicale</name>
    <dbReference type="NCBI Taxonomy" id="1497615"/>
    <lineage>
        <taxon>Bacteria</taxon>
        <taxon>Pseudomonadati</taxon>
        <taxon>Pseudomonadota</taxon>
        <taxon>Alphaproteobacteria</taxon>
        <taxon>Hyphomicrobiales</taxon>
        <taxon>Nitrobacteraceae</taxon>
        <taxon>Bradyrhizobium</taxon>
    </lineage>
</organism>
<feature type="transmembrane region" description="Helical" evidence="7">
    <location>
        <begin position="137"/>
        <end position="158"/>
    </location>
</feature>
<dbReference type="AlphaFoldDB" id="A0A176YK75"/>
<feature type="transmembrane region" description="Helical" evidence="7">
    <location>
        <begin position="440"/>
        <end position="460"/>
    </location>
</feature>
<evidence type="ECO:0000256" key="2">
    <source>
        <dbReference type="ARBA" id="ARBA00010992"/>
    </source>
</evidence>
<comment type="similarity">
    <text evidence="2">Belongs to the major facilitator superfamily. Sugar transporter (TC 2.A.1.1) family.</text>
</comment>
<dbReference type="SUPFAM" id="SSF103473">
    <property type="entry name" value="MFS general substrate transporter"/>
    <property type="match status" value="1"/>
</dbReference>
<protein>
    <submittedName>
        <fullName evidence="9">MFS transporter</fullName>
    </submittedName>
</protein>
<feature type="transmembrane region" description="Helical" evidence="7">
    <location>
        <begin position="35"/>
        <end position="59"/>
    </location>
</feature>
<evidence type="ECO:0000256" key="4">
    <source>
        <dbReference type="ARBA" id="ARBA00022692"/>
    </source>
</evidence>
<keyword evidence="4 7" id="KW-0812">Transmembrane</keyword>
<dbReference type="InterPro" id="IPR005828">
    <property type="entry name" value="MFS_sugar_transport-like"/>
</dbReference>
<dbReference type="PANTHER" id="PTHR23511">
    <property type="entry name" value="SYNAPTIC VESICLE GLYCOPROTEIN 2"/>
    <property type="match status" value="1"/>
</dbReference>
<dbReference type="GO" id="GO:0022857">
    <property type="term" value="F:transmembrane transporter activity"/>
    <property type="evidence" value="ECO:0007669"/>
    <property type="project" value="InterPro"/>
</dbReference>
<feature type="transmembrane region" description="Helical" evidence="7">
    <location>
        <begin position="325"/>
        <end position="345"/>
    </location>
</feature>
<reference evidence="9 10" key="1">
    <citation type="submission" date="2016-02" db="EMBL/GenBank/DDBJ databases">
        <title>Draft genome sequence of the strain BR 10247T Bradyrhizobium neotropicale isolated from nodules of Centrolobium paraense.</title>
        <authorList>
            <person name="Simoes-Araujo J.L."/>
            <person name="Barauna A.C."/>
            <person name="Silva K."/>
            <person name="Zilli J.E."/>
        </authorList>
    </citation>
    <scope>NUCLEOTIDE SEQUENCE [LARGE SCALE GENOMIC DNA]</scope>
    <source>
        <strain evidence="9 10">BR 10247</strain>
    </source>
</reference>
<proteinExistence type="inferred from homology"/>
<dbReference type="PROSITE" id="PS50850">
    <property type="entry name" value="MFS"/>
    <property type="match status" value="1"/>
</dbReference>
<feature type="transmembrane region" description="Helical" evidence="7">
    <location>
        <begin position="170"/>
        <end position="191"/>
    </location>
</feature>
<dbReference type="PANTHER" id="PTHR23511:SF34">
    <property type="entry name" value="SYNAPTIC VESICLE GLYCOPROTEIN 2"/>
    <property type="match status" value="1"/>
</dbReference>
<dbReference type="InterPro" id="IPR036259">
    <property type="entry name" value="MFS_trans_sf"/>
</dbReference>
<evidence type="ECO:0000256" key="1">
    <source>
        <dbReference type="ARBA" id="ARBA00004141"/>
    </source>
</evidence>
<feature type="transmembrane region" description="Helical" evidence="7">
    <location>
        <begin position="203"/>
        <end position="220"/>
    </location>
</feature>
<comment type="caution">
    <text evidence="9">The sequence shown here is derived from an EMBL/GenBank/DDBJ whole genome shotgun (WGS) entry which is preliminary data.</text>
</comment>
<dbReference type="PROSITE" id="PS00217">
    <property type="entry name" value="SUGAR_TRANSPORT_2"/>
    <property type="match status" value="1"/>
</dbReference>
<evidence type="ECO:0000259" key="8">
    <source>
        <dbReference type="PROSITE" id="PS50850"/>
    </source>
</evidence>
<dbReference type="InterPro" id="IPR020846">
    <property type="entry name" value="MFS_dom"/>
</dbReference>
<keyword evidence="5 7" id="KW-1133">Transmembrane helix</keyword>
<evidence type="ECO:0000313" key="9">
    <source>
        <dbReference type="EMBL" id="OAF06276.1"/>
    </source>
</evidence>
<evidence type="ECO:0000313" key="10">
    <source>
        <dbReference type="Proteomes" id="UP000077173"/>
    </source>
</evidence>
<name>A0A176YK75_9BRAD</name>
<dbReference type="Pfam" id="PF00083">
    <property type="entry name" value="Sugar_tr"/>
    <property type="match status" value="1"/>
</dbReference>
<evidence type="ECO:0000256" key="3">
    <source>
        <dbReference type="ARBA" id="ARBA00022448"/>
    </source>
</evidence>
<feature type="domain" description="Major facilitator superfamily (MFS) profile" evidence="8">
    <location>
        <begin position="38"/>
        <end position="465"/>
    </location>
</feature>
<evidence type="ECO:0000256" key="5">
    <source>
        <dbReference type="ARBA" id="ARBA00022989"/>
    </source>
</evidence>
<keyword evidence="6 7" id="KW-0472">Membrane</keyword>
<feature type="transmembrane region" description="Helical" evidence="7">
    <location>
        <begin position="79"/>
        <end position="100"/>
    </location>
</feature>
<feature type="transmembrane region" description="Helical" evidence="7">
    <location>
        <begin position="375"/>
        <end position="398"/>
    </location>
</feature>
<dbReference type="Proteomes" id="UP000077173">
    <property type="component" value="Unassembled WGS sequence"/>
</dbReference>
<feature type="transmembrane region" description="Helical" evidence="7">
    <location>
        <begin position="352"/>
        <end position="369"/>
    </location>
</feature>
<comment type="subcellular location">
    <subcellularLocation>
        <location evidence="1">Membrane</location>
        <topology evidence="1">Multi-pass membrane protein</topology>
    </subcellularLocation>
</comment>
<keyword evidence="10" id="KW-1185">Reference proteome</keyword>
<evidence type="ECO:0000256" key="6">
    <source>
        <dbReference type="ARBA" id="ARBA00023136"/>
    </source>
</evidence>